<dbReference type="OrthoDB" id="3343890at2"/>
<protein>
    <recommendedName>
        <fullName evidence="1">Pyrrolo-quinoline quinone repeat domain-containing protein</fullName>
    </recommendedName>
</protein>
<sequence length="451" mass="47846">MPGVPADPAVSAPRRLDRAVAAAVVTGPLIDLGELRHSSDPDPLPRPPRAVGRPLRCVLVLLLLLATLASAGVPPRRDVVSIPAGLAAETLLAGDLFVVLDPSPAQPSQRTLRAFRLPGGGLLWQTRVPVQGRAWGVSSVGGMLLATVHESNMPGQGTLSVAFDRETGAYRWQQPGSPVELADGNVLMQSGGGDEPFGLRALDPCCGTVRWQLTADAHVSFRYGGRGADRVVLNQVDGPVEVRDAGTGAVLARADVRPPGSGWPGVTQVVDDLLLTIGGTPATITAYGLDRLDRRWSVPAERAEFALGCGPVLCLHVGGVGLRAVDPTTGQPRWHSDRWTWVFPYDGRLMASTANSSGTRLEQLVVLDPMTGREVAGLGRWELAQSGFGDPLIGVRRHPAGGLYVTRLDARAGEARPLDVLPEAAGNCQSSVSWLLCQRVNGSYQLFRWSD</sequence>
<gene>
    <name evidence="2" type="ORF">FHG89_21505</name>
</gene>
<evidence type="ECO:0000313" key="3">
    <source>
        <dbReference type="Proteomes" id="UP000306145"/>
    </source>
</evidence>
<dbReference type="InterPro" id="IPR011047">
    <property type="entry name" value="Quinoprotein_ADH-like_sf"/>
</dbReference>
<dbReference type="AlphaFoldDB" id="A0A5C4QGP3"/>
<feature type="domain" description="Pyrrolo-quinoline quinone repeat" evidence="1">
    <location>
        <begin position="111"/>
        <end position="257"/>
    </location>
</feature>
<organism evidence="2 3">
    <name type="scientific">Micromonospora orduensis</name>
    <dbReference type="NCBI Taxonomy" id="1420891"/>
    <lineage>
        <taxon>Bacteria</taxon>
        <taxon>Bacillati</taxon>
        <taxon>Actinomycetota</taxon>
        <taxon>Actinomycetes</taxon>
        <taxon>Micromonosporales</taxon>
        <taxon>Micromonosporaceae</taxon>
        <taxon>Micromonospora</taxon>
    </lineage>
</organism>
<dbReference type="Pfam" id="PF13360">
    <property type="entry name" value="PQQ_2"/>
    <property type="match status" value="1"/>
</dbReference>
<dbReference type="InterPro" id="IPR015943">
    <property type="entry name" value="WD40/YVTN_repeat-like_dom_sf"/>
</dbReference>
<evidence type="ECO:0000313" key="2">
    <source>
        <dbReference type="EMBL" id="TNH26292.1"/>
    </source>
</evidence>
<dbReference type="EMBL" id="VDFY01000188">
    <property type="protein sequence ID" value="TNH26292.1"/>
    <property type="molecule type" value="Genomic_DNA"/>
</dbReference>
<keyword evidence="3" id="KW-1185">Reference proteome</keyword>
<dbReference type="Proteomes" id="UP000306145">
    <property type="component" value="Unassembled WGS sequence"/>
</dbReference>
<proteinExistence type="predicted"/>
<name>A0A5C4QGP3_9ACTN</name>
<comment type="caution">
    <text evidence="2">The sequence shown here is derived from an EMBL/GenBank/DDBJ whole genome shotgun (WGS) entry which is preliminary data.</text>
</comment>
<dbReference type="InterPro" id="IPR002372">
    <property type="entry name" value="PQQ_rpt_dom"/>
</dbReference>
<dbReference type="Gene3D" id="2.130.10.10">
    <property type="entry name" value="YVTN repeat-like/Quinoprotein amine dehydrogenase"/>
    <property type="match status" value="1"/>
</dbReference>
<accession>A0A5C4QGP3</accession>
<reference evidence="2 3" key="1">
    <citation type="submission" date="2019-06" db="EMBL/GenBank/DDBJ databases">
        <title>Micromonospora ordensis sp. nov., isolated from deep marine sediment.</title>
        <authorList>
            <person name="Veyisoglu A."/>
            <person name="Carro L."/>
            <person name="Klenk H.-P."/>
            <person name="Sahin N."/>
        </authorList>
    </citation>
    <scope>NUCLEOTIDE SEQUENCE [LARGE SCALE GENOMIC DNA]</scope>
    <source>
        <strain evidence="2 3">S2509</strain>
    </source>
</reference>
<dbReference type="SUPFAM" id="SSF50998">
    <property type="entry name" value="Quinoprotein alcohol dehydrogenase-like"/>
    <property type="match status" value="1"/>
</dbReference>
<evidence type="ECO:0000259" key="1">
    <source>
        <dbReference type="Pfam" id="PF13360"/>
    </source>
</evidence>